<name>A0A430HP30_9BURK</name>
<evidence type="ECO:0000256" key="1">
    <source>
        <dbReference type="SAM" id="MobiDB-lite"/>
    </source>
</evidence>
<proteinExistence type="predicted"/>
<feature type="region of interest" description="Disordered" evidence="1">
    <location>
        <begin position="59"/>
        <end position="83"/>
    </location>
</feature>
<accession>A0A430HP30</accession>
<dbReference type="OrthoDB" id="6195511at2"/>
<dbReference type="AlphaFoldDB" id="A0A430HP30"/>
<gene>
    <name evidence="2" type="ORF">EJB06_09030</name>
</gene>
<sequence>MTTNDQQDRASGEAAAPPAPLSASGSARRRFTRAGLGASGVLMTLASQPGMAATVCASPSGSLSNGLQTSHRPDNPLTCGGNSPGFYANNPAGWPSNPASTRKFKDIFTVNASQAALGELTLDEVFKTHGNPHGGKGGKGPFKSEDLDPHNVASHVLAAYLNIQTKRSTVLTETQLRAIWHEYQFNGGGKLGYYSPTAGVKWYGDDIVAYLKTTFHQ</sequence>
<feature type="compositionally biased region" description="Polar residues" evidence="1">
    <location>
        <begin position="59"/>
        <end position="70"/>
    </location>
</feature>
<feature type="region of interest" description="Disordered" evidence="1">
    <location>
        <begin position="1"/>
        <end position="27"/>
    </location>
</feature>
<keyword evidence="3" id="KW-1185">Reference proteome</keyword>
<feature type="compositionally biased region" description="Low complexity" evidence="1">
    <location>
        <begin position="12"/>
        <end position="26"/>
    </location>
</feature>
<dbReference type="EMBL" id="RXLQ01000004">
    <property type="protein sequence ID" value="RSZ59305.1"/>
    <property type="molecule type" value="Genomic_DNA"/>
</dbReference>
<reference evidence="2 3" key="1">
    <citation type="submission" date="2018-12" db="EMBL/GenBank/DDBJ databases">
        <authorList>
            <person name="Yang E."/>
        </authorList>
    </citation>
    <scope>NUCLEOTIDE SEQUENCE [LARGE SCALE GENOMIC DNA]</scope>
    <source>
        <strain evidence="2 3">SOD</strain>
    </source>
</reference>
<protein>
    <submittedName>
        <fullName evidence="2">Uncharacterized protein</fullName>
    </submittedName>
</protein>
<dbReference type="Proteomes" id="UP000278085">
    <property type="component" value="Unassembled WGS sequence"/>
</dbReference>
<organism evidence="2 3">
    <name type="scientific">Massilia atriviolacea</name>
    <dbReference type="NCBI Taxonomy" id="2495579"/>
    <lineage>
        <taxon>Bacteria</taxon>
        <taxon>Pseudomonadati</taxon>
        <taxon>Pseudomonadota</taxon>
        <taxon>Betaproteobacteria</taxon>
        <taxon>Burkholderiales</taxon>
        <taxon>Oxalobacteraceae</taxon>
        <taxon>Telluria group</taxon>
        <taxon>Massilia</taxon>
    </lineage>
</organism>
<feature type="compositionally biased region" description="Basic and acidic residues" evidence="1">
    <location>
        <begin position="1"/>
        <end position="11"/>
    </location>
</feature>
<evidence type="ECO:0000313" key="2">
    <source>
        <dbReference type="EMBL" id="RSZ59305.1"/>
    </source>
</evidence>
<comment type="caution">
    <text evidence="2">The sequence shown here is derived from an EMBL/GenBank/DDBJ whole genome shotgun (WGS) entry which is preliminary data.</text>
</comment>
<dbReference type="RefSeq" id="WP_126073676.1">
    <property type="nucleotide sequence ID" value="NZ_CP051166.1"/>
</dbReference>
<evidence type="ECO:0000313" key="3">
    <source>
        <dbReference type="Proteomes" id="UP000278085"/>
    </source>
</evidence>